<dbReference type="PANTHER" id="PTHR43008">
    <property type="entry name" value="BENZIL REDUCTASE"/>
    <property type="match status" value="1"/>
</dbReference>
<sequence>MSDSRVFSIDHFTSTLHTQPCSQLLPTNNRLPSPFAVVVIGASRGVGAGIAAAYAKAGASLLILAARNTDELASVARSLVADSTTASPKVLTHYCDVASPTSVKSFAAYVNARLANHDLPKLDACIFNSGYSGQVHLRLTDGDPEDGQWGTAFGVNALGTYHAAHYFVPLLRAELMQSTPELRNPGSFVAVGSIASCITTGIIANSKYCISKMAQARIVEHLAEQFGSGQDLEQGNQGPPGMLAVAVHPGAVDTQMARDSCPEDFYKYLTDSPDLCGAFCVWLTRDPERVMWLNGRLLSATWDPDELLAKRDDVIKGDLLKFVAVTSKQ</sequence>
<dbReference type="Gene3D" id="3.40.50.720">
    <property type="entry name" value="NAD(P)-binding Rossmann-like Domain"/>
    <property type="match status" value="1"/>
</dbReference>
<dbReference type="Proteomes" id="UP001360953">
    <property type="component" value="Unassembled WGS sequence"/>
</dbReference>
<protein>
    <submittedName>
        <fullName evidence="3">Short-chain dehydrogenases/reductase</fullName>
    </submittedName>
</protein>
<dbReference type="RefSeq" id="XP_066653441.1">
    <property type="nucleotide sequence ID" value="XM_066800665.1"/>
</dbReference>
<dbReference type="PRINTS" id="PR00081">
    <property type="entry name" value="GDHRDH"/>
</dbReference>
<evidence type="ECO:0000256" key="1">
    <source>
        <dbReference type="ARBA" id="ARBA00006484"/>
    </source>
</evidence>
<accession>A0ABR1LHL8</accession>
<dbReference type="Pfam" id="PF00106">
    <property type="entry name" value="adh_short"/>
    <property type="match status" value="1"/>
</dbReference>
<gene>
    <name evidence="3" type="ORF">J3D65DRAFT_628790</name>
</gene>
<dbReference type="PANTHER" id="PTHR43008:SF4">
    <property type="entry name" value="CHAIN DEHYDROGENASE, PUTATIVE (AFU_ORTHOLOGUE AFUA_4G08710)-RELATED"/>
    <property type="match status" value="1"/>
</dbReference>
<dbReference type="InterPro" id="IPR036291">
    <property type="entry name" value="NAD(P)-bd_dom_sf"/>
</dbReference>
<name>A0ABR1LHL8_9PEZI</name>
<dbReference type="CDD" id="cd05233">
    <property type="entry name" value="SDR_c"/>
    <property type="match status" value="1"/>
</dbReference>
<dbReference type="SUPFAM" id="SSF51735">
    <property type="entry name" value="NAD(P)-binding Rossmann-fold domains"/>
    <property type="match status" value="1"/>
</dbReference>
<comment type="similarity">
    <text evidence="1">Belongs to the short-chain dehydrogenases/reductases (SDR) family.</text>
</comment>
<evidence type="ECO:0000256" key="2">
    <source>
        <dbReference type="ARBA" id="ARBA00023002"/>
    </source>
</evidence>
<organism evidence="3 4">
    <name type="scientific">Phyllosticta citribraziliensis</name>
    <dbReference type="NCBI Taxonomy" id="989973"/>
    <lineage>
        <taxon>Eukaryota</taxon>
        <taxon>Fungi</taxon>
        <taxon>Dikarya</taxon>
        <taxon>Ascomycota</taxon>
        <taxon>Pezizomycotina</taxon>
        <taxon>Dothideomycetes</taxon>
        <taxon>Dothideomycetes incertae sedis</taxon>
        <taxon>Botryosphaeriales</taxon>
        <taxon>Phyllostictaceae</taxon>
        <taxon>Phyllosticta</taxon>
    </lineage>
</organism>
<dbReference type="EMBL" id="JBBPEH010000008">
    <property type="protein sequence ID" value="KAK7534716.1"/>
    <property type="molecule type" value="Genomic_DNA"/>
</dbReference>
<comment type="caution">
    <text evidence="3">The sequence shown here is derived from an EMBL/GenBank/DDBJ whole genome shotgun (WGS) entry which is preliminary data.</text>
</comment>
<evidence type="ECO:0000313" key="3">
    <source>
        <dbReference type="EMBL" id="KAK7534716.1"/>
    </source>
</evidence>
<keyword evidence="4" id="KW-1185">Reference proteome</keyword>
<dbReference type="GeneID" id="92033571"/>
<proteinExistence type="inferred from homology"/>
<evidence type="ECO:0000313" key="4">
    <source>
        <dbReference type="Proteomes" id="UP001360953"/>
    </source>
</evidence>
<reference evidence="3 4" key="1">
    <citation type="submission" date="2024-04" db="EMBL/GenBank/DDBJ databases">
        <title>Phyllosticta paracitricarpa is synonymous to the EU quarantine fungus P. citricarpa based on phylogenomic analyses.</title>
        <authorList>
            <consortium name="Lawrence Berkeley National Laboratory"/>
            <person name="Van ingen-buijs V.A."/>
            <person name="Van westerhoven A.C."/>
            <person name="Haridas S."/>
            <person name="Skiadas P."/>
            <person name="Martin F."/>
            <person name="Groenewald J.Z."/>
            <person name="Crous P.W."/>
            <person name="Seidl M.F."/>
        </authorList>
    </citation>
    <scope>NUCLEOTIDE SEQUENCE [LARGE SCALE GENOMIC DNA]</scope>
    <source>
        <strain evidence="3 4">CPC 17464</strain>
    </source>
</reference>
<keyword evidence="2" id="KW-0560">Oxidoreductase</keyword>
<dbReference type="InterPro" id="IPR002347">
    <property type="entry name" value="SDR_fam"/>
</dbReference>